<organism evidence="2 3">
    <name type="scientific">Colletotrichum higginsianum (strain IMI 349063)</name>
    <name type="common">Crucifer anthracnose fungus</name>
    <dbReference type="NCBI Taxonomy" id="759273"/>
    <lineage>
        <taxon>Eukaryota</taxon>
        <taxon>Fungi</taxon>
        <taxon>Dikarya</taxon>
        <taxon>Ascomycota</taxon>
        <taxon>Pezizomycotina</taxon>
        <taxon>Sordariomycetes</taxon>
        <taxon>Hypocreomycetidae</taxon>
        <taxon>Glomerellales</taxon>
        <taxon>Glomerellaceae</taxon>
        <taxon>Colletotrichum</taxon>
        <taxon>Colletotrichum destructivum species complex</taxon>
    </lineage>
</organism>
<feature type="transmembrane region" description="Helical" evidence="1">
    <location>
        <begin position="78"/>
        <end position="100"/>
    </location>
</feature>
<dbReference type="VEuPathDB" id="FungiDB:CH63R_10024"/>
<sequence>MGLFGMAASYLAFSVLHFFQFVLAVTVCGLYAVDLNNARSHGDYTDGKWVFAVVVGTLSAVTALLYFIPFVLRFAIVWVWDAILFILWIAVFGLFGSVCITHHKKPPPYRFCQHLTDPAADVHQGECGGRQWDPADEECCLG</sequence>
<dbReference type="AlphaFoldDB" id="H1VBQ7"/>
<name>H1VBQ7_COLHI</name>
<dbReference type="HOGENOM" id="CLU_1815670_0_0_1"/>
<dbReference type="Proteomes" id="UP000007174">
    <property type="component" value="Unassembled WGS sequence"/>
</dbReference>
<feature type="transmembrane region" description="Helical" evidence="1">
    <location>
        <begin position="49"/>
        <end position="72"/>
    </location>
</feature>
<evidence type="ECO:0008006" key="4">
    <source>
        <dbReference type="Google" id="ProtNLM"/>
    </source>
</evidence>
<dbReference type="PANTHER" id="PTHR42083:SF1">
    <property type="entry name" value="MARVEL DOMAIN-CONTAINING PROTEIN"/>
    <property type="match status" value="1"/>
</dbReference>
<gene>
    <name evidence="2" type="ORF">CH063_01736</name>
</gene>
<evidence type="ECO:0000256" key="1">
    <source>
        <dbReference type="SAM" id="Phobius"/>
    </source>
</evidence>
<evidence type="ECO:0000313" key="2">
    <source>
        <dbReference type="EMBL" id="CCF37660.1"/>
    </source>
</evidence>
<reference evidence="3" key="1">
    <citation type="journal article" date="2012" name="Nat. Genet.">
        <title>Lifestyle transitions in plant pathogenic Colletotrichum fungi deciphered by genome and transcriptome analyses.</title>
        <authorList>
            <person name="O'Connell R.J."/>
            <person name="Thon M.R."/>
            <person name="Hacquard S."/>
            <person name="Amyotte S.G."/>
            <person name="Kleemann J."/>
            <person name="Torres M.F."/>
            <person name="Damm U."/>
            <person name="Buiate E.A."/>
            <person name="Epstein L."/>
            <person name="Alkan N."/>
            <person name="Altmueller J."/>
            <person name="Alvarado-Balderrama L."/>
            <person name="Bauser C.A."/>
            <person name="Becker C."/>
            <person name="Birren B.W."/>
            <person name="Chen Z."/>
            <person name="Choi J."/>
            <person name="Crouch J.A."/>
            <person name="Duvick J.P."/>
            <person name="Farman M.A."/>
            <person name="Gan P."/>
            <person name="Heiman D."/>
            <person name="Henrissat B."/>
            <person name="Howard R.J."/>
            <person name="Kabbage M."/>
            <person name="Koch C."/>
            <person name="Kracher B."/>
            <person name="Kubo Y."/>
            <person name="Law A.D."/>
            <person name="Lebrun M.-H."/>
            <person name="Lee Y.-H."/>
            <person name="Miyara I."/>
            <person name="Moore N."/>
            <person name="Neumann U."/>
            <person name="Nordstroem K."/>
            <person name="Panaccione D.G."/>
            <person name="Panstruga R."/>
            <person name="Place M."/>
            <person name="Proctor R.H."/>
            <person name="Prusky D."/>
            <person name="Rech G."/>
            <person name="Reinhardt R."/>
            <person name="Rollins J.A."/>
            <person name="Rounsley S."/>
            <person name="Schardl C.L."/>
            <person name="Schwartz D.C."/>
            <person name="Shenoy N."/>
            <person name="Shirasu K."/>
            <person name="Sikhakolli U.R."/>
            <person name="Stueber K."/>
            <person name="Sukno S.A."/>
            <person name="Sweigard J.A."/>
            <person name="Takano Y."/>
            <person name="Takahara H."/>
            <person name="Trail F."/>
            <person name="van der Does H.C."/>
            <person name="Voll L.M."/>
            <person name="Will I."/>
            <person name="Young S."/>
            <person name="Zeng Q."/>
            <person name="Zhang J."/>
            <person name="Zhou S."/>
            <person name="Dickman M.B."/>
            <person name="Schulze-Lefert P."/>
            <person name="Ver Loren van Themaat E."/>
            <person name="Ma L.-J."/>
            <person name="Vaillancourt L.J."/>
        </authorList>
    </citation>
    <scope>NUCLEOTIDE SEQUENCE [LARGE SCALE GENOMIC DNA]</scope>
    <source>
        <strain evidence="3">IMI 349063</strain>
    </source>
</reference>
<keyword evidence="1" id="KW-0812">Transmembrane</keyword>
<dbReference type="EMBL" id="CACQ02002568">
    <property type="protein sequence ID" value="CCF37660.1"/>
    <property type="molecule type" value="Genomic_DNA"/>
</dbReference>
<keyword evidence="1" id="KW-1133">Transmembrane helix</keyword>
<feature type="transmembrane region" description="Helical" evidence="1">
    <location>
        <begin position="12"/>
        <end position="33"/>
    </location>
</feature>
<dbReference type="PANTHER" id="PTHR42083">
    <property type="entry name" value="MARVEL DOMAIN-CONTAINING PROTEIN"/>
    <property type="match status" value="1"/>
</dbReference>
<proteinExistence type="predicted"/>
<accession>H1VBQ7</accession>
<dbReference type="eggNOG" id="ENOG502SARD">
    <property type="taxonomic scope" value="Eukaryota"/>
</dbReference>
<keyword evidence="1" id="KW-0472">Membrane</keyword>
<evidence type="ECO:0000313" key="3">
    <source>
        <dbReference type="Proteomes" id="UP000007174"/>
    </source>
</evidence>
<protein>
    <recommendedName>
        <fullName evidence="4">MARVEL domain-containing protein</fullName>
    </recommendedName>
</protein>